<dbReference type="Gene3D" id="3.90.226.10">
    <property type="entry name" value="2-enoyl-CoA Hydratase, Chain A, domain 1"/>
    <property type="match status" value="1"/>
</dbReference>
<evidence type="ECO:0000313" key="2">
    <source>
        <dbReference type="EMBL" id="KAH7376867.1"/>
    </source>
</evidence>
<dbReference type="InterPro" id="IPR036477">
    <property type="entry name" value="Formyl_transf_N_sf"/>
</dbReference>
<dbReference type="CDD" id="cd06558">
    <property type="entry name" value="crotonase-like"/>
    <property type="match status" value="1"/>
</dbReference>
<dbReference type="InterPro" id="IPR001753">
    <property type="entry name" value="Enoyl-CoA_hydra/iso"/>
</dbReference>
<dbReference type="PANTHER" id="PTHR43388:SF1">
    <property type="entry name" value="HYDROGENASE MATURATION FACTOR HOXX"/>
    <property type="match status" value="1"/>
</dbReference>
<dbReference type="Pfam" id="PF02911">
    <property type="entry name" value="Formyl_trans_C"/>
    <property type="match status" value="1"/>
</dbReference>
<protein>
    <submittedName>
        <fullName evidence="2">Hydrogenase maturation factor hoxX</fullName>
    </submittedName>
</protein>
<dbReference type="InterPro" id="IPR011034">
    <property type="entry name" value="Formyl_transferase-like_C_sf"/>
</dbReference>
<dbReference type="InterPro" id="IPR047180">
    <property type="entry name" value="HoxX-like"/>
</dbReference>
<dbReference type="CDD" id="cd08650">
    <property type="entry name" value="FMT_core_HypX_N"/>
    <property type="match status" value="1"/>
</dbReference>
<keyword evidence="3" id="KW-1185">Reference proteome</keyword>
<name>A0A8K0TU74_9PEZI</name>
<reference evidence="2" key="1">
    <citation type="journal article" date="2021" name="Nat. Commun.">
        <title>Genetic determinants of endophytism in the Arabidopsis root mycobiome.</title>
        <authorList>
            <person name="Mesny F."/>
            <person name="Miyauchi S."/>
            <person name="Thiergart T."/>
            <person name="Pickel B."/>
            <person name="Atanasova L."/>
            <person name="Karlsson M."/>
            <person name="Huettel B."/>
            <person name="Barry K.W."/>
            <person name="Haridas S."/>
            <person name="Chen C."/>
            <person name="Bauer D."/>
            <person name="Andreopoulos W."/>
            <person name="Pangilinan J."/>
            <person name="LaButti K."/>
            <person name="Riley R."/>
            <person name="Lipzen A."/>
            <person name="Clum A."/>
            <person name="Drula E."/>
            <person name="Henrissat B."/>
            <person name="Kohler A."/>
            <person name="Grigoriev I.V."/>
            <person name="Martin F.M."/>
            <person name="Hacquard S."/>
        </authorList>
    </citation>
    <scope>NUCLEOTIDE SEQUENCE</scope>
    <source>
        <strain evidence="2">MPI-CAGE-AT-0016</strain>
    </source>
</reference>
<dbReference type="Pfam" id="PF00378">
    <property type="entry name" value="ECH_1"/>
    <property type="match status" value="1"/>
</dbReference>
<dbReference type="Gene3D" id="3.40.50.12230">
    <property type="match status" value="1"/>
</dbReference>
<dbReference type="Proteomes" id="UP000813385">
    <property type="component" value="Unassembled WGS sequence"/>
</dbReference>
<dbReference type="SUPFAM" id="SSF50486">
    <property type="entry name" value="FMT C-terminal domain-like"/>
    <property type="match status" value="1"/>
</dbReference>
<evidence type="ECO:0000259" key="1">
    <source>
        <dbReference type="Pfam" id="PF02911"/>
    </source>
</evidence>
<dbReference type="InterPro" id="IPR029045">
    <property type="entry name" value="ClpP/crotonase-like_dom_sf"/>
</dbReference>
<gene>
    <name evidence="2" type="ORF">B0T11DRAFT_304087</name>
</gene>
<dbReference type="SUPFAM" id="SSF52096">
    <property type="entry name" value="ClpP/crotonase"/>
    <property type="match status" value="1"/>
</dbReference>
<accession>A0A8K0TU74</accession>
<dbReference type="GO" id="GO:0003824">
    <property type="term" value="F:catalytic activity"/>
    <property type="evidence" value="ECO:0007669"/>
    <property type="project" value="InterPro"/>
</dbReference>
<sequence>MNKQYEAAGMKILFICTAHNSLSQRLYLALAQSHSVTVEYALSREAMIEAAELATPDLIICPFLTSHIPKEIYSKYLTLIVHPGPPGDAGPSALDWVLMGDDGTEQDAAALLERPTLSEHGRSHWGVTVLQAVEEFDAGPVWAFEQFPVDIDAPDATKSNLYRGPVTRAALAATLAAIDRIDAAAAVQPNPRPTRRILRYTRAKTAAGGISPRLTPDPSYRTTSVTLQAPFLGGATHHRPLLKAAQRDFDVHTHTAREISRRIRCADSQPGCLTRVFGGVNLYVYGGTVEEGHAVLQRQGQQAEPGSIIACRGEAVCVATCDGKGIWVNHVRRLKRRCDAMLWPKVPAVSGLRELGLLSDEMFEATRVPRATQDWSRAAHSTSQDVWVEFAEHPQRAAYVYFEFYNGAMSTDQCSELLEALAFVASTHSDARPLGAVVLMGGASYFSNGIALNVIEAAADPSLESWRNINRIDDVVQVLLEDFPQRGIATVAAIRGNCAAGGVALAAACDVVIAGSEAVLNPAYRALGLYGSEFHSLSYPGRCGSEGARHLLRDMLPLSAYGARAMGLVDHALPGHGAVLERRVRNHVRAMLASPYTPGRWKAAVREQPLAVARAQELGEMAKDFWSPRAERYHSRRREFVRKVRATHTPLRFAAHRRGRGGRLLDEEEADAFDDAAAFERRALERVRAEAERQAAVPLSPTDSGIQMDDAMSPDMGPVFTCYYEGATA</sequence>
<organism evidence="2 3">
    <name type="scientific">Plectosphaerella cucumerina</name>
    <dbReference type="NCBI Taxonomy" id="40658"/>
    <lineage>
        <taxon>Eukaryota</taxon>
        <taxon>Fungi</taxon>
        <taxon>Dikarya</taxon>
        <taxon>Ascomycota</taxon>
        <taxon>Pezizomycotina</taxon>
        <taxon>Sordariomycetes</taxon>
        <taxon>Hypocreomycetidae</taxon>
        <taxon>Glomerellales</taxon>
        <taxon>Plectosphaerellaceae</taxon>
        <taxon>Plectosphaerella</taxon>
    </lineage>
</organism>
<dbReference type="OrthoDB" id="5126881at2759"/>
<dbReference type="InterPro" id="IPR005793">
    <property type="entry name" value="Formyl_trans_C"/>
</dbReference>
<dbReference type="AlphaFoldDB" id="A0A8K0TU74"/>
<dbReference type="EMBL" id="JAGPXD010000001">
    <property type="protein sequence ID" value="KAH7376867.1"/>
    <property type="molecule type" value="Genomic_DNA"/>
</dbReference>
<dbReference type="SUPFAM" id="SSF53328">
    <property type="entry name" value="Formyltransferase"/>
    <property type="match status" value="1"/>
</dbReference>
<feature type="domain" description="Formyl transferase C-terminal" evidence="1">
    <location>
        <begin position="253"/>
        <end position="339"/>
    </location>
</feature>
<proteinExistence type="predicted"/>
<dbReference type="PANTHER" id="PTHR43388">
    <property type="entry name" value="HYDROGENASE MATURATION FACTOR HOXX"/>
    <property type="match status" value="1"/>
</dbReference>
<evidence type="ECO:0000313" key="3">
    <source>
        <dbReference type="Proteomes" id="UP000813385"/>
    </source>
</evidence>
<comment type="caution">
    <text evidence="2">The sequence shown here is derived from an EMBL/GenBank/DDBJ whole genome shotgun (WGS) entry which is preliminary data.</text>
</comment>